<sequence>MIFRWICKGREALYYRNSNVFLFALLALSMAAPAPSNILTYAEVYPAVESYSSYSDSVVHGTPIVSVPLVESVPVVQAYGYDQVLF</sequence>
<accession>A0A821VN40</accession>
<dbReference type="Proteomes" id="UP000663880">
    <property type="component" value="Unassembled WGS sequence"/>
</dbReference>
<reference evidence="1" key="1">
    <citation type="submission" date="2021-02" db="EMBL/GenBank/DDBJ databases">
        <authorList>
            <person name="Steward A R."/>
        </authorList>
    </citation>
    <scope>NUCLEOTIDE SEQUENCE</scope>
</reference>
<organism evidence="1 2">
    <name type="scientific">Pieris macdunnoughi</name>
    <dbReference type="NCBI Taxonomy" id="345717"/>
    <lineage>
        <taxon>Eukaryota</taxon>
        <taxon>Metazoa</taxon>
        <taxon>Ecdysozoa</taxon>
        <taxon>Arthropoda</taxon>
        <taxon>Hexapoda</taxon>
        <taxon>Insecta</taxon>
        <taxon>Pterygota</taxon>
        <taxon>Neoptera</taxon>
        <taxon>Endopterygota</taxon>
        <taxon>Lepidoptera</taxon>
        <taxon>Glossata</taxon>
        <taxon>Ditrysia</taxon>
        <taxon>Papilionoidea</taxon>
        <taxon>Pieridae</taxon>
        <taxon>Pierinae</taxon>
        <taxon>Pieris</taxon>
    </lineage>
</organism>
<keyword evidence="2" id="KW-1185">Reference proteome</keyword>
<name>A0A821VN40_9NEOP</name>
<gene>
    <name evidence="1" type="ORF">PMACD_LOCUS11950</name>
</gene>
<dbReference type="AlphaFoldDB" id="A0A821VN40"/>
<evidence type="ECO:0000313" key="2">
    <source>
        <dbReference type="Proteomes" id="UP000663880"/>
    </source>
</evidence>
<comment type="caution">
    <text evidence="1">The sequence shown here is derived from an EMBL/GenBank/DDBJ whole genome shotgun (WGS) entry which is preliminary data.</text>
</comment>
<proteinExistence type="predicted"/>
<dbReference type="EMBL" id="CAJOBZ010000043">
    <property type="protein sequence ID" value="CAF4908811.1"/>
    <property type="molecule type" value="Genomic_DNA"/>
</dbReference>
<protein>
    <submittedName>
        <fullName evidence="1">Uncharacterized protein</fullName>
    </submittedName>
</protein>
<evidence type="ECO:0000313" key="1">
    <source>
        <dbReference type="EMBL" id="CAF4908811.1"/>
    </source>
</evidence>